<comment type="caution">
    <text evidence="1">The sequence shown here is derived from an EMBL/GenBank/DDBJ whole genome shotgun (WGS) entry which is preliminary data.</text>
</comment>
<proteinExistence type="predicted"/>
<accession>A0A2A4X118</accession>
<dbReference type="AlphaFoldDB" id="A0A2A4X118"/>
<dbReference type="Proteomes" id="UP000218767">
    <property type="component" value="Unassembled WGS sequence"/>
</dbReference>
<name>A0A2A4X118_9GAMM</name>
<sequence length="125" mass="13971">MSNVVNMKDYRKKIASESSDAIRDGLIPIEFAIGINNREQCLDKMSTYGVSSIHVRSVNGDPTALLYLIGVGDAILLNKKILATEEIPEAEIERRIDLIQMMENMNFVGMDSLWESFSSQSESVL</sequence>
<organism evidence="1 2">
    <name type="scientific">SAR86 cluster bacterium</name>
    <dbReference type="NCBI Taxonomy" id="2030880"/>
    <lineage>
        <taxon>Bacteria</taxon>
        <taxon>Pseudomonadati</taxon>
        <taxon>Pseudomonadota</taxon>
        <taxon>Gammaproteobacteria</taxon>
        <taxon>SAR86 cluster</taxon>
    </lineage>
</organism>
<evidence type="ECO:0000313" key="1">
    <source>
        <dbReference type="EMBL" id="PCI76021.1"/>
    </source>
</evidence>
<reference evidence="2" key="1">
    <citation type="submission" date="2017-08" db="EMBL/GenBank/DDBJ databases">
        <title>A dynamic microbial community with high functional redundancy inhabits the cold, oxic subseafloor aquifer.</title>
        <authorList>
            <person name="Tully B.J."/>
            <person name="Wheat C.G."/>
            <person name="Glazer B.T."/>
            <person name="Huber J.A."/>
        </authorList>
    </citation>
    <scope>NUCLEOTIDE SEQUENCE [LARGE SCALE GENOMIC DNA]</scope>
</reference>
<evidence type="ECO:0000313" key="2">
    <source>
        <dbReference type="Proteomes" id="UP000218767"/>
    </source>
</evidence>
<gene>
    <name evidence="1" type="ORF">COB20_11535</name>
</gene>
<dbReference type="EMBL" id="NVUL01000063">
    <property type="protein sequence ID" value="PCI76021.1"/>
    <property type="molecule type" value="Genomic_DNA"/>
</dbReference>
<protein>
    <submittedName>
        <fullName evidence="1">Uncharacterized protein</fullName>
    </submittedName>
</protein>